<comment type="catalytic activity">
    <reaction evidence="11">
        <text>(S)-2,3,4,5-tetrahydrodipicolinate + NADP(+) + H2O = (2S,4S)-4-hydroxy-2,3,4,5-tetrahydrodipicolinate + NADPH + H(+)</text>
        <dbReference type="Rhea" id="RHEA:35331"/>
        <dbReference type="ChEBI" id="CHEBI:15377"/>
        <dbReference type="ChEBI" id="CHEBI:15378"/>
        <dbReference type="ChEBI" id="CHEBI:16845"/>
        <dbReference type="ChEBI" id="CHEBI:57783"/>
        <dbReference type="ChEBI" id="CHEBI:58349"/>
        <dbReference type="ChEBI" id="CHEBI:67139"/>
        <dbReference type="EC" id="1.17.1.8"/>
    </reaction>
</comment>
<comment type="caution">
    <text evidence="15">The sequence shown here is derived from an EMBL/GenBank/DDBJ whole genome shotgun (WGS) entry which is preliminary data.</text>
</comment>
<keyword evidence="7" id="KW-0520">NAD</keyword>
<keyword evidence="2" id="KW-0963">Cytoplasm</keyword>
<feature type="domain" description="Dihydrodipicolinate reductase N-terminal" evidence="13">
    <location>
        <begin position="2"/>
        <end position="129"/>
    </location>
</feature>
<reference evidence="15" key="1">
    <citation type="submission" date="2019-08" db="EMBL/GenBank/DDBJ databases">
        <authorList>
            <person name="Kucharzyk K."/>
            <person name="Murdoch R.W."/>
            <person name="Higgins S."/>
            <person name="Loffler F."/>
        </authorList>
    </citation>
    <scope>NUCLEOTIDE SEQUENCE</scope>
</reference>
<dbReference type="GO" id="GO:0019877">
    <property type="term" value="P:diaminopimelate biosynthetic process"/>
    <property type="evidence" value="ECO:0007669"/>
    <property type="project" value="UniProtKB-KW"/>
</dbReference>
<organism evidence="15">
    <name type="scientific">bioreactor metagenome</name>
    <dbReference type="NCBI Taxonomy" id="1076179"/>
    <lineage>
        <taxon>unclassified sequences</taxon>
        <taxon>metagenomes</taxon>
        <taxon>ecological metagenomes</taxon>
    </lineage>
</organism>
<keyword evidence="8" id="KW-0457">Lysine biosynthesis</keyword>
<evidence type="ECO:0000313" key="15">
    <source>
        <dbReference type="EMBL" id="MPM17887.1"/>
    </source>
</evidence>
<dbReference type="InterPro" id="IPR036291">
    <property type="entry name" value="NAD(P)-bd_dom_sf"/>
</dbReference>
<dbReference type="Gene3D" id="3.40.50.720">
    <property type="entry name" value="NAD(P)-binding Rossmann-like Domain"/>
    <property type="match status" value="1"/>
</dbReference>
<protein>
    <recommendedName>
        <fullName evidence="10">4-hydroxy-tetrahydrodipicolinate reductase</fullName>
        <ecNumber evidence="10">1.17.1.8</ecNumber>
    </recommendedName>
</protein>
<dbReference type="SUPFAM" id="SSF55347">
    <property type="entry name" value="Glyceraldehyde-3-phosphate dehydrogenase-like, C-terminal domain"/>
    <property type="match status" value="1"/>
</dbReference>
<dbReference type="Pfam" id="PF05173">
    <property type="entry name" value="DapB_C"/>
    <property type="match status" value="1"/>
</dbReference>
<dbReference type="GO" id="GO:0005829">
    <property type="term" value="C:cytosol"/>
    <property type="evidence" value="ECO:0007669"/>
    <property type="project" value="TreeGrafter"/>
</dbReference>
<dbReference type="EMBL" id="VSSQ01002879">
    <property type="protein sequence ID" value="MPM17887.1"/>
    <property type="molecule type" value="Genomic_DNA"/>
</dbReference>
<dbReference type="PANTHER" id="PTHR20836:SF0">
    <property type="entry name" value="4-HYDROXY-TETRAHYDRODIPICOLINATE REDUCTASE 1, CHLOROPLASTIC-RELATED"/>
    <property type="match status" value="1"/>
</dbReference>
<evidence type="ECO:0000259" key="13">
    <source>
        <dbReference type="Pfam" id="PF01113"/>
    </source>
</evidence>
<evidence type="ECO:0000256" key="12">
    <source>
        <dbReference type="ARBA" id="ARBA00049396"/>
    </source>
</evidence>
<dbReference type="PIRSF" id="PIRSF000161">
    <property type="entry name" value="DHPR"/>
    <property type="match status" value="1"/>
</dbReference>
<evidence type="ECO:0000256" key="5">
    <source>
        <dbReference type="ARBA" id="ARBA00022915"/>
    </source>
</evidence>
<dbReference type="InterPro" id="IPR000846">
    <property type="entry name" value="DapB_N"/>
</dbReference>
<feature type="domain" description="Dihydrodipicolinate reductase C-terminal" evidence="14">
    <location>
        <begin position="133"/>
        <end position="251"/>
    </location>
</feature>
<keyword evidence="3" id="KW-0028">Amino-acid biosynthesis</keyword>
<dbReference type="NCBIfam" id="TIGR00036">
    <property type="entry name" value="dapB"/>
    <property type="match status" value="1"/>
</dbReference>
<comment type="pathway">
    <text evidence="9">Amino-acid biosynthesis; L-lysine biosynthesis via DAP pathway; (S)-tetrahydrodipicolinate from L-aspartate: step 4/4.</text>
</comment>
<evidence type="ECO:0000256" key="7">
    <source>
        <dbReference type="ARBA" id="ARBA00023027"/>
    </source>
</evidence>
<dbReference type="InterPro" id="IPR023940">
    <property type="entry name" value="DHDPR_bac"/>
</dbReference>
<evidence type="ECO:0000259" key="14">
    <source>
        <dbReference type="Pfam" id="PF05173"/>
    </source>
</evidence>
<evidence type="ECO:0000256" key="9">
    <source>
        <dbReference type="ARBA" id="ARBA00037922"/>
    </source>
</evidence>
<evidence type="ECO:0000256" key="3">
    <source>
        <dbReference type="ARBA" id="ARBA00022605"/>
    </source>
</evidence>
<evidence type="ECO:0000256" key="6">
    <source>
        <dbReference type="ARBA" id="ARBA00023002"/>
    </source>
</evidence>
<comment type="catalytic activity">
    <reaction evidence="12">
        <text>(S)-2,3,4,5-tetrahydrodipicolinate + NAD(+) + H2O = (2S,4S)-4-hydroxy-2,3,4,5-tetrahydrodipicolinate + NADH + H(+)</text>
        <dbReference type="Rhea" id="RHEA:35323"/>
        <dbReference type="ChEBI" id="CHEBI:15377"/>
        <dbReference type="ChEBI" id="CHEBI:15378"/>
        <dbReference type="ChEBI" id="CHEBI:16845"/>
        <dbReference type="ChEBI" id="CHEBI:57540"/>
        <dbReference type="ChEBI" id="CHEBI:57945"/>
        <dbReference type="ChEBI" id="CHEBI:67139"/>
        <dbReference type="EC" id="1.17.1.8"/>
    </reaction>
</comment>
<gene>
    <name evidence="15" type="primary">dapB_21</name>
    <name evidence="15" type="ORF">SDC9_64287</name>
</gene>
<keyword evidence="4" id="KW-0521">NADP</keyword>
<accession>A0A644XPI1</accession>
<dbReference type="InterPro" id="IPR022663">
    <property type="entry name" value="DapB_C"/>
</dbReference>
<dbReference type="AlphaFoldDB" id="A0A644XPI1"/>
<dbReference type="InterPro" id="IPR022664">
    <property type="entry name" value="DapB_N_CS"/>
</dbReference>
<proteinExistence type="inferred from homology"/>
<dbReference type="Pfam" id="PF01113">
    <property type="entry name" value="DapB_N"/>
    <property type="match status" value="1"/>
</dbReference>
<sequence>MIQVAVAGVGRAGAEVIRELAVSSQFRLAAAFCRDGSEKAGKKITTLLPTAGSDVIVSEISHAKRVLKDSHADVLIDFSSPVNAMPLVRACSALHVPSVICTTGFSADELSALRSAVLSAGACAVYAPNVTLGVNVLIAALKIVAHALPEFDYRITETHHNKKYDKPSGTARVIADAIENELETEDAKRYVPIHSIRAGGYIGLHEVLLANDCERLSFTHESFNRRAFARGALAAARFAIGKTGWFGMEDVVDIGPHPEHKFAAGSEAS</sequence>
<evidence type="ECO:0000256" key="1">
    <source>
        <dbReference type="ARBA" id="ARBA00006642"/>
    </source>
</evidence>
<keyword evidence="5" id="KW-0220">Diaminopimelate biosynthesis</keyword>
<dbReference type="PROSITE" id="PS01298">
    <property type="entry name" value="DAPB"/>
    <property type="match status" value="1"/>
</dbReference>
<dbReference type="EC" id="1.17.1.8" evidence="10"/>
<keyword evidence="6 15" id="KW-0560">Oxidoreductase</keyword>
<dbReference type="Gene3D" id="3.30.360.10">
    <property type="entry name" value="Dihydrodipicolinate Reductase, domain 2"/>
    <property type="match status" value="1"/>
</dbReference>
<dbReference type="PANTHER" id="PTHR20836">
    <property type="entry name" value="DIHYDRODIPICOLINATE REDUCTASE"/>
    <property type="match status" value="1"/>
</dbReference>
<evidence type="ECO:0000256" key="4">
    <source>
        <dbReference type="ARBA" id="ARBA00022857"/>
    </source>
</evidence>
<name>A0A644XPI1_9ZZZZ</name>
<dbReference type="GO" id="GO:0009089">
    <property type="term" value="P:lysine biosynthetic process via diaminopimelate"/>
    <property type="evidence" value="ECO:0007669"/>
    <property type="project" value="InterPro"/>
</dbReference>
<dbReference type="SUPFAM" id="SSF51735">
    <property type="entry name" value="NAD(P)-binding Rossmann-fold domains"/>
    <property type="match status" value="1"/>
</dbReference>
<evidence type="ECO:0000256" key="11">
    <source>
        <dbReference type="ARBA" id="ARBA00049080"/>
    </source>
</evidence>
<dbReference type="CDD" id="cd02274">
    <property type="entry name" value="DHDPR_N"/>
    <property type="match status" value="1"/>
</dbReference>
<evidence type="ECO:0000256" key="8">
    <source>
        <dbReference type="ARBA" id="ARBA00023154"/>
    </source>
</evidence>
<dbReference type="GO" id="GO:0008839">
    <property type="term" value="F:4-hydroxy-tetrahydrodipicolinate reductase"/>
    <property type="evidence" value="ECO:0007669"/>
    <property type="project" value="UniProtKB-EC"/>
</dbReference>
<evidence type="ECO:0000256" key="10">
    <source>
        <dbReference type="ARBA" id="ARBA00038983"/>
    </source>
</evidence>
<evidence type="ECO:0000256" key="2">
    <source>
        <dbReference type="ARBA" id="ARBA00022490"/>
    </source>
</evidence>
<comment type="similarity">
    <text evidence="1">Belongs to the DapB family.</text>
</comment>